<dbReference type="EMBL" id="CP037920">
    <property type="protein sequence ID" value="QDT96442.1"/>
    <property type="molecule type" value="Genomic_DNA"/>
</dbReference>
<dbReference type="Proteomes" id="UP000318704">
    <property type="component" value="Chromosome"/>
</dbReference>
<gene>
    <name evidence="2" type="ORF">V144x_18990</name>
</gene>
<protein>
    <recommendedName>
        <fullName evidence="4">Bacterial Pleckstrin homology domain-containing protein</fullName>
    </recommendedName>
</protein>
<reference evidence="2 3" key="1">
    <citation type="submission" date="2019-03" db="EMBL/GenBank/DDBJ databases">
        <title>Deep-cultivation of Planctomycetes and their phenomic and genomic characterization uncovers novel biology.</title>
        <authorList>
            <person name="Wiegand S."/>
            <person name="Jogler M."/>
            <person name="Boedeker C."/>
            <person name="Pinto D."/>
            <person name="Vollmers J."/>
            <person name="Rivas-Marin E."/>
            <person name="Kohn T."/>
            <person name="Peeters S.H."/>
            <person name="Heuer A."/>
            <person name="Rast P."/>
            <person name="Oberbeckmann S."/>
            <person name="Bunk B."/>
            <person name="Jeske O."/>
            <person name="Meyerdierks A."/>
            <person name="Storesund J.E."/>
            <person name="Kallscheuer N."/>
            <person name="Luecker S."/>
            <person name="Lage O.M."/>
            <person name="Pohl T."/>
            <person name="Merkel B.J."/>
            <person name="Hornburger P."/>
            <person name="Mueller R.-W."/>
            <person name="Bruemmer F."/>
            <person name="Labrenz M."/>
            <person name="Spormann A.M."/>
            <person name="Op den Camp H."/>
            <person name="Overmann J."/>
            <person name="Amann R."/>
            <person name="Jetten M.S.M."/>
            <person name="Mascher T."/>
            <person name="Medema M.H."/>
            <person name="Devos D.P."/>
            <person name="Kaster A.-K."/>
            <person name="Ovreas L."/>
            <person name="Rohde M."/>
            <person name="Galperin M.Y."/>
            <person name="Jogler C."/>
        </authorList>
    </citation>
    <scope>NUCLEOTIDE SEQUENCE [LARGE SCALE GENOMIC DNA]</scope>
    <source>
        <strain evidence="2 3">V144</strain>
    </source>
</reference>
<sequence>MSGVATYRHTQKAPLGLLVYAVAIGMFLGAWFTDLQSVSFILVLVGSLILILGSAFQQLTIEDEADQIAIRFGPLPLFRKSVRYDDITDVEVGRTTFIEGWGIHMSPRGGLVWNLWGRDCVVLKLRNSVLRVGTDDAENLASFVNKRLQN</sequence>
<keyword evidence="1" id="KW-0812">Transmembrane</keyword>
<evidence type="ECO:0000313" key="3">
    <source>
        <dbReference type="Proteomes" id="UP000318704"/>
    </source>
</evidence>
<proteinExistence type="predicted"/>
<accession>A0A517VTW7</accession>
<feature type="transmembrane region" description="Helical" evidence="1">
    <location>
        <begin position="12"/>
        <end position="32"/>
    </location>
</feature>
<feature type="transmembrane region" description="Helical" evidence="1">
    <location>
        <begin position="38"/>
        <end position="56"/>
    </location>
</feature>
<dbReference type="KEGG" id="gaw:V144x_18990"/>
<evidence type="ECO:0008006" key="4">
    <source>
        <dbReference type="Google" id="ProtNLM"/>
    </source>
</evidence>
<dbReference type="RefSeq" id="WP_144984562.1">
    <property type="nucleotide sequence ID" value="NZ_CP037920.1"/>
</dbReference>
<organism evidence="2 3">
    <name type="scientific">Gimesia aquarii</name>
    <dbReference type="NCBI Taxonomy" id="2527964"/>
    <lineage>
        <taxon>Bacteria</taxon>
        <taxon>Pseudomonadati</taxon>
        <taxon>Planctomycetota</taxon>
        <taxon>Planctomycetia</taxon>
        <taxon>Planctomycetales</taxon>
        <taxon>Planctomycetaceae</taxon>
        <taxon>Gimesia</taxon>
    </lineage>
</organism>
<evidence type="ECO:0000313" key="2">
    <source>
        <dbReference type="EMBL" id="QDT96442.1"/>
    </source>
</evidence>
<name>A0A517VTW7_9PLAN</name>
<keyword evidence="1" id="KW-1133">Transmembrane helix</keyword>
<keyword evidence="1" id="KW-0472">Membrane</keyword>
<dbReference type="AlphaFoldDB" id="A0A517VTW7"/>
<evidence type="ECO:0000256" key="1">
    <source>
        <dbReference type="SAM" id="Phobius"/>
    </source>
</evidence>